<proteinExistence type="predicted"/>
<dbReference type="InterPro" id="IPR043502">
    <property type="entry name" value="DNA/RNA_pol_sf"/>
</dbReference>
<evidence type="ECO:0000313" key="3">
    <source>
        <dbReference type="Proteomes" id="UP001151760"/>
    </source>
</evidence>
<reference evidence="2" key="2">
    <citation type="submission" date="2022-01" db="EMBL/GenBank/DDBJ databases">
        <authorList>
            <person name="Yamashiro T."/>
            <person name="Shiraishi A."/>
            <person name="Satake H."/>
            <person name="Nakayama K."/>
        </authorList>
    </citation>
    <scope>NUCLEOTIDE SEQUENCE</scope>
</reference>
<dbReference type="Proteomes" id="UP001151760">
    <property type="component" value="Unassembled WGS sequence"/>
</dbReference>
<evidence type="ECO:0000259" key="1">
    <source>
        <dbReference type="Pfam" id="PF07727"/>
    </source>
</evidence>
<evidence type="ECO:0000313" key="2">
    <source>
        <dbReference type="EMBL" id="GJU00248.1"/>
    </source>
</evidence>
<accession>A0ABQ5IJB0</accession>
<dbReference type="Pfam" id="PF07727">
    <property type="entry name" value="RVT_2"/>
    <property type="match status" value="1"/>
</dbReference>
<gene>
    <name evidence="2" type="ORF">Tco_1110586</name>
</gene>
<dbReference type="PANTHER" id="PTHR11439">
    <property type="entry name" value="GAG-POL-RELATED RETROTRANSPOSON"/>
    <property type="match status" value="1"/>
</dbReference>
<dbReference type="EMBL" id="BQNB010020845">
    <property type="protein sequence ID" value="GJU00248.1"/>
    <property type="molecule type" value="Genomic_DNA"/>
</dbReference>
<protein>
    <submittedName>
        <fullName evidence="2">Retrovirus-related pol polyprotein from transposon TNT 1-94</fullName>
    </submittedName>
</protein>
<dbReference type="PANTHER" id="PTHR11439:SF509">
    <property type="entry name" value="RNA-DIRECTED DNA POLYMERASE"/>
    <property type="match status" value="1"/>
</dbReference>
<feature type="domain" description="Reverse transcriptase Ty1/copia-type" evidence="1">
    <location>
        <begin position="2"/>
        <end position="120"/>
    </location>
</feature>
<dbReference type="SUPFAM" id="SSF56672">
    <property type="entry name" value="DNA/RNA polymerases"/>
    <property type="match status" value="1"/>
</dbReference>
<sequence>MVVQNKSRLVAKGYNQQEGIDFEESFAPVARLEAIQMFVAYAAHKNFTIYQMDVKTAFFNGPLKEEVFVSQPDRFVDPNFTNHVYHLKKYLYGLKQAPRAWYDKLSSFLIELHFTKARIDADLQGTPTDQTKYRSMIGGLMYLTISRPDIAFVTFVCARYQARPTEKHLKEMQTMQGVMMIANAHLK</sequence>
<name>A0ABQ5IJB0_9ASTR</name>
<organism evidence="2 3">
    <name type="scientific">Tanacetum coccineum</name>
    <dbReference type="NCBI Taxonomy" id="301880"/>
    <lineage>
        <taxon>Eukaryota</taxon>
        <taxon>Viridiplantae</taxon>
        <taxon>Streptophyta</taxon>
        <taxon>Embryophyta</taxon>
        <taxon>Tracheophyta</taxon>
        <taxon>Spermatophyta</taxon>
        <taxon>Magnoliopsida</taxon>
        <taxon>eudicotyledons</taxon>
        <taxon>Gunneridae</taxon>
        <taxon>Pentapetalae</taxon>
        <taxon>asterids</taxon>
        <taxon>campanulids</taxon>
        <taxon>Asterales</taxon>
        <taxon>Asteraceae</taxon>
        <taxon>Asteroideae</taxon>
        <taxon>Anthemideae</taxon>
        <taxon>Anthemidinae</taxon>
        <taxon>Tanacetum</taxon>
    </lineage>
</organism>
<reference evidence="2" key="1">
    <citation type="journal article" date="2022" name="Int. J. Mol. Sci.">
        <title>Draft Genome of Tanacetum Coccineum: Genomic Comparison of Closely Related Tanacetum-Family Plants.</title>
        <authorList>
            <person name="Yamashiro T."/>
            <person name="Shiraishi A."/>
            <person name="Nakayama K."/>
            <person name="Satake H."/>
        </authorList>
    </citation>
    <scope>NUCLEOTIDE SEQUENCE</scope>
</reference>
<dbReference type="InterPro" id="IPR013103">
    <property type="entry name" value="RVT_2"/>
</dbReference>
<comment type="caution">
    <text evidence="2">The sequence shown here is derived from an EMBL/GenBank/DDBJ whole genome shotgun (WGS) entry which is preliminary data.</text>
</comment>
<keyword evidence="3" id="KW-1185">Reference proteome</keyword>